<dbReference type="InterPro" id="IPR001304">
    <property type="entry name" value="C-type_lectin-like"/>
</dbReference>
<dbReference type="PROSITE" id="PS50041">
    <property type="entry name" value="C_TYPE_LECTIN_2"/>
    <property type="match status" value="1"/>
</dbReference>
<keyword evidence="4" id="KW-1185">Reference proteome</keyword>
<keyword evidence="1" id="KW-0732">Signal</keyword>
<dbReference type="SMART" id="SM00034">
    <property type="entry name" value="CLECT"/>
    <property type="match status" value="1"/>
</dbReference>
<dbReference type="EMBL" id="JAZDUA010000721">
    <property type="protein sequence ID" value="KAK7789682.1"/>
    <property type="molecule type" value="Genomic_DNA"/>
</dbReference>
<evidence type="ECO:0000259" key="2">
    <source>
        <dbReference type="PROSITE" id="PS50041"/>
    </source>
</evidence>
<organism evidence="3 4">
    <name type="scientific">Gryllus longicercus</name>
    <dbReference type="NCBI Taxonomy" id="2509291"/>
    <lineage>
        <taxon>Eukaryota</taxon>
        <taxon>Metazoa</taxon>
        <taxon>Ecdysozoa</taxon>
        <taxon>Arthropoda</taxon>
        <taxon>Hexapoda</taxon>
        <taxon>Insecta</taxon>
        <taxon>Pterygota</taxon>
        <taxon>Neoptera</taxon>
        <taxon>Polyneoptera</taxon>
        <taxon>Orthoptera</taxon>
        <taxon>Ensifera</taxon>
        <taxon>Gryllidea</taxon>
        <taxon>Grylloidea</taxon>
        <taxon>Gryllidae</taxon>
        <taxon>Gryllinae</taxon>
        <taxon>Gryllus</taxon>
    </lineage>
</organism>
<dbReference type="CDD" id="cd00037">
    <property type="entry name" value="CLECT"/>
    <property type="match status" value="1"/>
</dbReference>
<evidence type="ECO:0000256" key="1">
    <source>
        <dbReference type="SAM" id="SignalP"/>
    </source>
</evidence>
<feature type="domain" description="C-type lectin" evidence="2">
    <location>
        <begin position="115"/>
        <end position="234"/>
    </location>
</feature>
<protein>
    <recommendedName>
        <fullName evidence="2">C-type lectin domain-containing protein</fullName>
    </recommendedName>
</protein>
<feature type="signal peptide" evidence="1">
    <location>
        <begin position="1"/>
        <end position="25"/>
    </location>
</feature>
<feature type="chain" id="PRO_5042993640" description="C-type lectin domain-containing protein" evidence="1">
    <location>
        <begin position="26"/>
        <end position="242"/>
    </location>
</feature>
<dbReference type="InterPro" id="IPR016186">
    <property type="entry name" value="C-type_lectin-like/link_sf"/>
</dbReference>
<proteinExistence type="predicted"/>
<gene>
    <name evidence="3" type="ORF">R5R35_003901</name>
</gene>
<reference evidence="3 4" key="1">
    <citation type="submission" date="2024-03" db="EMBL/GenBank/DDBJ databases">
        <title>The genome assembly and annotation of the cricket Gryllus longicercus Weissman &amp; Gray.</title>
        <authorList>
            <person name="Szrajer S."/>
            <person name="Gray D."/>
            <person name="Ylla G."/>
        </authorList>
    </citation>
    <scope>NUCLEOTIDE SEQUENCE [LARGE SCALE GENOMIC DNA]</scope>
    <source>
        <strain evidence="3">DAG 2021-001</strain>
        <tissue evidence="3">Whole body minus gut</tissue>
    </source>
</reference>
<evidence type="ECO:0000313" key="3">
    <source>
        <dbReference type="EMBL" id="KAK7789682.1"/>
    </source>
</evidence>
<evidence type="ECO:0000313" key="4">
    <source>
        <dbReference type="Proteomes" id="UP001378592"/>
    </source>
</evidence>
<dbReference type="Gene3D" id="3.10.100.10">
    <property type="entry name" value="Mannose-Binding Protein A, subunit A"/>
    <property type="match status" value="1"/>
</dbReference>
<sequence length="242" mass="25925">MHSYFSSGLRRYVMIFCVIWARARGSGGGGECIGGGVQLHVVAATQRNASGAWSVTTSASSDVAARVRPRLHLEATLGVGACPRGLVTLSAHAAVAAAAPAGYERLRIPGVDSLYRLQAKALPWPQAKEACEAEGAHLIVVNSEAEAQVVRELFGRASQFEGAINAYWLAVGLRRSGDRNETVLGAALEASGYARWAPLDGQWTPGPGKDCGIMDRRMLFAYELCSHKRAFICEFEADKALY</sequence>
<dbReference type="AlphaFoldDB" id="A0AAN9YZH3"/>
<dbReference type="Proteomes" id="UP001378592">
    <property type="component" value="Unassembled WGS sequence"/>
</dbReference>
<comment type="caution">
    <text evidence="3">The sequence shown here is derived from an EMBL/GenBank/DDBJ whole genome shotgun (WGS) entry which is preliminary data.</text>
</comment>
<name>A0AAN9YZH3_9ORTH</name>
<dbReference type="Pfam" id="PF00059">
    <property type="entry name" value="Lectin_C"/>
    <property type="match status" value="1"/>
</dbReference>
<accession>A0AAN9YZH3</accession>
<dbReference type="SUPFAM" id="SSF56436">
    <property type="entry name" value="C-type lectin-like"/>
    <property type="match status" value="1"/>
</dbReference>
<dbReference type="InterPro" id="IPR016187">
    <property type="entry name" value="CTDL_fold"/>
</dbReference>